<dbReference type="Proteomes" id="UP000324222">
    <property type="component" value="Unassembled WGS sequence"/>
</dbReference>
<dbReference type="EMBL" id="VSRR010033426">
    <property type="protein sequence ID" value="MPC71709.1"/>
    <property type="molecule type" value="Genomic_DNA"/>
</dbReference>
<gene>
    <name evidence="2" type="ORF">E2C01_065995</name>
</gene>
<proteinExistence type="predicted"/>
<comment type="caution">
    <text evidence="2">The sequence shown here is derived from an EMBL/GenBank/DDBJ whole genome shotgun (WGS) entry which is preliminary data.</text>
</comment>
<sequence>MREDKEGMHKVREHNRKVKGQRGGGGKVTVCVYVSVCVGSRDRHLASTPVLEGKRRVERALNGWRGEERVEGERRVNVERKEQQESEGWN</sequence>
<evidence type="ECO:0000313" key="2">
    <source>
        <dbReference type="EMBL" id="MPC71709.1"/>
    </source>
</evidence>
<feature type="region of interest" description="Disordered" evidence="1">
    <location>
        <begin position="1"/>
        <end position="24"/>
    </location>
</feature>
<evidence type="ECO:0000313" key="3">
    <source>
        <dbReference type="Proteomes" id="UP000324222"/>
    </source>
</evidence>
<feature type="compositionally biased region" description="Basic residues" evidence="1">
    <location>
        <begin position="11"/>
        <end position="20"/>
    </location>
</feature>
<reference evidence="2 3" key="1">
    <citation type="submission" date="2019-05" db="EMBL/GenBank/DDBJ databases">
        <title>Another draft genome of Portunus trituberculatus and its Hox gene families provides insights of decapod evolution.</title>
        <authorList>
            <person name="Jeong J.-H."/>
            <person name="Song I."/>
            <person name="Kim S."/>
            <person name="Choi T."/>
            <person name="Kim D."/>
            <person name="Ryu S."/>
            <person name="Kim W."/>
        </authorList>
    </citation>
    <scope>NUCLEOTIDE SEQUENCE [LARGE SCALE GENOMIC DNA]</scope>
    <source>
        <tissue evidence="2">Muscle</tissue>
    </source>
</reference>
<name>A0A5B7HPT7_PORTR</name>
<accession>A0A5B7HPT7</accession>
<keyword evidence="3" id="KW-1185">Reference proteome</keyword>
<dbReference type="AlphaFoldDB" id="A0A5B7HPT7"/>
<evidence type="ECO:0000256" key="1">
    <source>
        <dbReference type="SAM" id="MobiDB-lite"/>
    </source>
</evidence>
<feature type="compositionally biased region" description="Basic and acidic residues" evidence="1">
    <location>
        <begin position="1"/>
        <end position="10"/>
    </location>
</feature>
<organism evidence="2 3">
    <name type="scientific">Portunus trituberculatus</name>
    <name type="common">Swimming crab</name>
    <name type="synonym">Neptunus trituberculatus</name>
    <dbReference type="NCBI Taxonomy" id="210409"/>
    <lineage>
        <taxon>Eukaryota</taxon>
        <taxon>Metazoa</taxon>
        <taxon>Ecdysozoa</taxon>
        <taxon>Arthropoda</taxon>
        <taxon>Crustacea</taxon>
        <taxon>Multicrustacea</taxon>
        <taxon>Malacostraca</taxon>
        <taxon>Eumalacostraca</taxon>
        <taxon>Eucarida</taxon>
        <taxon>Decapoda</taxon>
        <taxon>Pleocyemata</taxon>
        <taxon>Brachyura</taxon>
        <taxon>Eubrachyura</taxon>
        <taxon>Portunoidea</taxon>
        <taxon>Portunidae</taxon>
        <taxon>Portuninae</taxon>
        <taxon>Portunus</taxon>
    </lineage>
</organism>
<protein>
    <submittedName>
        <fullName evidence="2">Uncharacterized protein</fullName>
    </submittedName>
</protein>